<comment type="caution">
    <text evidence="2">The sequence shown here is derived from an EMBL/GenBank/DDBJ whole genome shotgun (WGS) entry which is preliminary data.</text>
</comment>
<dbReference type="RefSeq" id="WP_376919032.1">
    <property type="nucleotide sequence ID" value="NZ_JBHRSW010000006.1"/>
</dbReference>
<keyword evidence="1" id="KW-0732">Signal</keyword>
<keyword evidence="3" id="KW-1185">Reference proteome</keyword>
<sequence length="156" mass="17134">MKLSTIATVAVLSFASLSASASNVVFKAVDDNFETQACKIAAVDGMDAAKDFIEGNNQNYKRFVFSVFCNGMSITSFAKQYHVESSEDEAEQVIALVAENSNVESKLCMDAVVLGEDAARQKYGFENETVMCNFKPLKKFVKQYANRDVIVRPSAD</sequence>
<evidence type="ECO:0000313" key="2">
    <source>
        <dbReference type="EMBL" id="MFC3120890.1"/>
    </source>
</evidence>
<dbReference type="Proteomes" id="UP001595478">
    <property type="component" value="Unassembled WGS sequence"/>
</dbReference>
<accession>A0ABV7FP31</accession>
<feature type="chain" id="PRO_5046084285" evidence="1">
    <location>
        <begin position="22"/>
        <end position="156"/>
    </location>
</feature>
<protein>
    <submittedName>
        <fullName evidence="2">DUF3718 domain-containing protein</fullName>
    </submittedName>
</protein>
<dbReference type="EMBL" id="JBHRSW010000006">
    <property type="protein sequence ID" value="MFC3120890.1"/>
    <property type="molecule type" value="Genomic_DNA"/>
</dbReference>
<organism evidence="2 3">
    <name type="scientific">Agaribacter flavus</name>
    <dbReference type="NCBI Taxonomy" id="1902781"/>
    <lineage>
        <taxon>Bacteria</taxon>
        <taxon>Pseudomonadati</taxon>
        <taxon>Pseudomonadota</taxon>
        <taxon>Gammaproteobacteria</taxon>
        <taxon>Alteromonadales</taxon>
        <taxon>Alteromonadaceae</taxon>
        <taxon>Agaribacter</taxon>
    </lineage>
</organism>
<name>A0ABV7FP31_9ALTE</name>
<gene>
    <name evidence="2" type="ORF">ACFOHL_04620</name>
</gene>
<reference evidence="3" key="1">
    <citation type="journal article" date="2019" name="Int. J. Syst. Evol. Microbiol.">
        <title>The Global Catalogue of Microorganisms (GCM) 10K type strain sequencing project: providing services to taxonomists for standard genome sequencing and annotation.</title>
        <authorList>
            <consortium name="The Broad Institute Genomics Platform"/>
            <consortium name="The Broad Institute Genome Sequencing Center for Infectious Disease"/>
            <person name="Wu L."/>
            <person name="Ma J."/>
        </authorList>
    </citation>
    <scope>NUCLEOTIDE SEQUENCE [LARGE SCALE GENOMIC DNA]</scope>
    <source>
        <strain evidence="3">KCTC 52473</strain>
    </source>
</reference>
<evidence type="ECO:0000313" key="3">
    <source>
        <dbReference type="Proteomes" id="UP001595478"/>
    </source>
</evidence>
<proteinExistence type="predicted"/>
<evidence type="ECO:0000256" key="1">
    <source>
        <dbReference type="SAM" id="SignalP"/>
    </source>
</evidence>
<feature type="signal peptide" evidence="1">
    <location>
        <begin position="1"/>
        <end position="21"/>
    </location>
</feature>